<dbReference type="Proteomes" id="UP000187344">
    <property type="component" value="Unassembled WGS sequence"/>
</dbReference>
<comment type="function">
    <text evidence="6">Part of the ABC transporter complex HmuTUV involved in hemin import. Responsible for energy coupling to the transport system.</text>
</comment>
<dbReference type="InterPro" id="IPR017871">
    <property type="entry name" value="ABC_transporter-like_CS"/>
</dbReference>
<dbReference type="PANTHER" id="PTHR42794:SF1">
    <property type="entry name" value="HEMIN IMPORT ATP-BINDING PROTEIN HMUV"/>
    <property type="match status" value="1"/>
</dbReference>
<dbReference type="InterPro" id="IPR027417">
    <property type="entry name" value="P-loop_NTPase"/>
</dbReference>
<evidence type="ECO:0000256" key="3">
    <source>
        <dbReference type="ARBA" id="ARBA00022741"/>
    </source>
</evidence>
<keyword evidence="8" id="KW-0378">Hydrolase</keyword>
<name>A0A1R0F878_9HYPH</name>
<dbReference type="InterPro" id="IPR003439">
    <property type="entry name" value="ABC_transporter-like_ATP-bd"/>
</dbReference>
<keyword evidence="3" id="KW-0547">Nucleotide-binding</keyword>
<dbReference type="RefSeq" id="WP_075870090.1">
    <property type="nucleotide sequence ID" value="NZ_CALYQA010000001.1"/>
</dbReference>
<keyword evidence="5" id="KW-1278">Translocase</keyword>
<evidence type="ECO:0000256" key="5">
    <source>
        <dbReference type="ARBA" id="ARBA00022967"/>
    </source>
</evidence>
<gene>
    <name evidence="8" type="ORF">PEB0149_006060</name>
</gene>
<dbReference type="SUPFAM" id="SSF52540">
    <property type="entry name" value="P-loop containing nucleoside triphosphate hydrolases"/>
    <property type="match status" value="1"/>
</dbReference>
<comment type="similarity">
    <text evidence="1">Belongs to the ABC transporter superfamily.</text>
</comment>
<keyword evidence="9" id="KW-1185">Reference proteome</keyword>
<evidence type="ECO:0000259" key="7">
    <source>
        <dbReference type="PROSITE" id="PS50893"/>
    </source>
</evidence>
<dbReference type="AlphaFoldDB" id="A0A1R0F878"/>
<dbReference type="PROSITE" id="PS50893">
    <property type="entry name" value="ABC_TRANSPORTER_2"/>
    <property type="match status" value="1"/>
</dbReference>
<dbReference type="OrthoDB" id="9810077at2"/>
<evidence type="ECO:0000256" key="6">
    <source>
        <dbReference type="ARBA" id="ARBA00037066"/>
    </source>
</evidence>
<keyword evidence="4 8" id="KW-0067">ATP-binding</keyword>
<dbReference type="GO" id="GO:0005524">
    <property type="term" value="F:ATP binding"/>
    <property type="evidence" value="ECO:0007669"/>
    <property type="project" value="UniProtKB-KW"/>
</dbReference>
<protein>
    <submittedName>
        <fullName evidence="8">Iron complex transport system ATP-binding protein</fullName>
        <ecNumber evidence="8">3.6.3.34</ecNumber>
    </submittedName>
</protein>
<dbReference type="Gene3D" id="3.40.50.300">
    <property type="entry name" value="P-loop containing nucleotide triphosphate hydrolases"/>
    <property type="match status" value="1"/>
</dbReference>
<sequence length="261" mass="28555">MIETEKLELTLGKSLILHSLNFKAQAGHVTTIIGTNGSGKTTLIKALSGELSYSGKITINGEDIARKKPSEMALVRAVLQQSTDVSFPFLVREVVALGLSNSLDPDFIKKRLPEMALEKVDLAGYEGRFYHELSGGEQARVQLARVMCQIWEPVFNGIPRWLFLDEPVASLDIYHQLAVMDIARNFSKAGGGVIAILHDLNLAAHYSDKIIVMDHGHIIKEGSPAAVLTTPMLREIYHCKLTVGKIPAEGVPFVLPQSACL</sequence>
<dbReference type="Pfam" id="PF00005">
    <property type="entry name" value="ABC_tran"/>
    <property type="match status" value="1"/>
</dbReference>
<evidence type="ECO:0000256" key="1">
    <source>
        <dbReference type="ARBA" id="ARBA00005417"/>
    </source>
</evidence>
<dbReference type="GO" id="GO:0016887">
    <property type="term" value="F:ATP hydrolysis activity"/>
    <property type="evidence" value="ECO:0007669"/>
    <property type="project" value="InterPro"/>
</dbReference>
<proteinExistence type="inferred from homology"/>
<reference evidence="8 9" key="1">
    <citation type="submission" date="2016-12" db="EMBL/GenBank/DDBJ databases">
        <title>Comparative genomics of Bartonella apis.</title>
        <authorList>
            <person name="Engel P."/>
        </authorList>
    </citation>
    <scope>NUCLEOTIDE SEQUENCE [LARGE SCALE GENOMIC DNA]</scope>
    <source>
        <strain evidence="8 9">PEB0149</strain>
    </source>
</reference>
<comment type="caution">
    <text evidence="8">The sequence shown here is derived from an EMBL/GenBank/DDBJ whole genome shotgun (WGS) entry which is preliminary data.</text>
</comment>
<dbReference type="SMART" id="SM00382">
    <property type="entry name" value="AAA"/>
    <property type="match status" value="1"/>
</dbReference>
<evidence type="ECO:0000313" key="8">
    <source>
        <dbReference type="EMBL" id="OLY43184.1"/>
    </source>
</evidence>
<dbReference type="NCBIfam" id="NF010068">
    <property type="entry name" value="PRK13548.1"/>
    <property type="match status" value="1"/>
</dbReference>
<dbReference type="CDD" id="cd03214">
    <property type="entry name" value="ABC_Iron-Siderophores_B12_Hemin"/>
    <property type="match status" value="1"/>
</dbReference>
<dbReference type="InterPro" id="IPR003593">
    <property type="entry name" value="AAA+_ATPase"/>
</dbReference>
<evidence type="ECO:0000256" key="2">
    <source>
        <dbReference type="ARBA" id="ARBA00022448"/>
    </source>
</evidence>
<feature type="domain" description="ABC transporter" evidence="7">
    <location>
        <begin position="2"/>
        <end position="240"/>
    </location>
</feature>
<keyword evidence="2" id="KW-0813">Transport</keyword>
<dbReference type="PROSITE" id="PS00211">
    <property type="entry name" value="ABC_TRANSPORTER_1"/>
    <property type="match status" value="1"/>
</dbReference>
<accession>A0A1R0F878</accession>
<evidence type="ECO:0000313" key="9">
    <source>
        <dbReference type="Proteomes" id="UP000187344"/>
    </source>
</evidence>
<dbReference type="EC" id="3.6.3.34" evidence="8"/>
<dbReference type="EMBL" id="LXYT01000002">
    <property type="protein sequence ID" value="OLY43184.1"/>
    <property type="molecule type" value="Genomic_DNA"/>
</dbReference>
<evidence type="ECO:0000256" key="4">
    <source>
        <dbReference type="ARBA" id="ARBA00022840"/>
    </source>
</evidence>
<dbReference type="PANTHER" id="PTHR42794">
    <property type="entry name" value="HEMIN IMPORT ATP-BINDING PROTEIN HMUV"/>
    <property type="match status" value="1"/>
</dbReference>
<organism evidence="8 9">
    <name type="scientific">Bartonella apis</name>
    <dbReference type="NCBI Taxonomy" id="1686310"/>
    <lineage>
        <taxon>Bacteria</taxon>
        <taxon>Pseudomonadati</taxon>
        <taxon>Pseudomonadota</taxon>
        <taxon>Alphaproteobacteria</taxon>
        <taxon>Hyphomicrobiales</taxon>
        <taxon>Bartonellaceae</taxon>
        <taxon>Bartonella</taxon>
    </lineage>
</organism>